<feature type="region of interest" description="Disordered" evidence="1">
    <location>
        <begin position="298"/>
        <end position="320"/>
    </location>
</feature>
<feature type="region of interest" description="Disordered" evidence="1">
    <location>
        <begin position="30"/>
        <end position="77"/>
    </location>
</feature>
<evidence type="ECO:0000313" key="2">
    <source>
        <dbReference type="EMBL" id="CAE0721905.1"/>
    </source>
</evidence>
<dbReference type="EMBL" id="HBIX01020864">
    <property type="protein sequence ID" value="CAE0721905.1"/>
    <property type="molecule type" value="Transcribed_RNA"/>
</dbReference>
<dbReference type="InterPro" id="IPR036188">
    <property type="entry name" value="FAD/NAD-bd_sf"/>
</dbReference>
<reference evidence="2" key="1">
    <citation type="submission" date="2021-01" db="EMBL/GenBank/DDBJ databases">
        <authorList>
            <person name="Corre E."/>
            <person name="Pelletier E."/>
            <person name="Niang G."/>
            <person name="Scheremetjew M."/>
            <person name="Finn R."/>
            <person name="Kale V."/>
            <person name="Holt S."/>
            <person name="Cochrane G."/>
            <person name="Meng A."/>
            <person name="Brown T."/>
            <person name="Cohen L."/>
        </authorList>
    </citation>
    <scope>NUCLEOTIDE SEQUENCE</scope>
    <source>
        <strain evidence="2">10249 10 AB</strain>
    </source>
</reference>
<feature type="compositionally biased region" description="Acidic residues" evidence="1">
    <location>
        <begin position="310"/>
        <end position="320"/>
    </location>
</feature>
<feature type="region of interest" description="Disordered" evidence="1">
    <location>
        <begin position="444"/>
        <end position="465"/>
    </location>
</feature>
<evidence type="ECO:0000256" key="1">
    <source>
        <dbReference type="SAM" id="MobiDB-lite"/>
    </source>
</evidence>
<dbReference type="AlphaFoldDB" id="A0A7S4AP57"/>
<proteinExistence type="predicted"/>
<dbReference type="Gene3D" id="3.50.50.60">
    <property type="entry name" value="FAD/NAD(P)-binding domain"/>
    <property type="match status" value="1"/>
</dbReference>
<accession>A0A7S4AP57</accession>
<feature type="compositionally biased region" description="Basic and acidic residues" evidence="1">
    <location>
        <begin position="298"/>
        <end position="309"/>
    </location>
</feature>
<evidence type="ECO:0008006" key="3">
    <source>
        <dbReference type="Google" id="ProtNLM"/>
    </source>
</evidence>
<protein>
    <recommendedName>
        <fullName evidence="3">L-ornithine N(5)-monooxygenase</fullName>
    </recommendedName>
</protein>
<feature type="compositionally biased region" description="Basic residues" evidence="1">
    <location>
        <begin position="142"/>
        <end position="152"/>
    </location>
</feature>
<dbReference type="PANTHER" id="PTHR38663:SF1">
    <property type="entry name" value="L-ORNITHINE N(5)-MONOOXYGENASE"/>
    <property type="match status" value="1"/>
</dbReference>
<feature type="region of interest" description="Disordered" evidence="1">
    <location>
        <begin position="118"/>
        <end position="163"/>
    </location>
</feature>
<gene>
    <name evidence="2" type="ORF">PAUS00366_LOCUS14660</name>
</gene>
<organism evidence="2">
    <name type="scientific">Pseudo-nitzschia australis</name>
    <dbReference type="NCBI Taxonomy" id="44445"/>
    <lineage>
        <taxon>Eukaryota</taxon>
        <taxon>Sar</taxon>
        <taxon>Stramenopiles</taxon>
        <taxon>Ochrophyta</taxon>
        <taxon>Bacillariophyta</taxon>
        <taxon>Bacillariophyceae</taxon>
        <taxon>Bacillariophycidae</taxon>
        <taxon>Bacillariales</taxon>
        <taxon>Bacillariaceae</taxon>
        <taxon>Pseudo-nitzschia</taxon>
    </lineage>
</organism>
<feature type="compositionally biased region" description="Basic residues" evidence="1">
    <location>
        <begin position="123"/>
        <end position="133"/>
    </location>
</feature>
<dbReference type="SUPFAM" id="SSF51905">
    <property type="entry name" value="FAD/NAD(P)-binding domain"/>
    <property type="match status" value="1"/>
</dbReference>
<feature type="compositionally biased region" description="Acidic residues" evidence="1">
    <location>
        <begin position="61"/>
        <end position="71"/>
    </location>
</feature>
<feature type="compositionally biased region" description="Low complexity" evidence="1">
    <location>
        <begin position="30"/>
        <end position="40"/>
    </location>
</feature>
<name>A0A7S4AP57_9STRA</name>
<dbReference type="PANTHER" id="PTHR38663">
    <property type="match status" value="1"/>
</dbReference>
<sequence length="720" mass="80911">MGKLINNAITGQRRAKCADETAPICPSVCCSSSDSDGSIGATTTRKSRPKGIYSFDRPPPDEIDNDNDNDSGNDSGNEIKELLVVGAGPHSLSLLLRLLEPDPDLLSDKTRHYQADYESKMRPLSHVRNHLQKLSKGPSVTLKRKKEKKTKTSKQSNSSRKRTAAKFCNGNAVLPPVPPSLSLETVRNSVLVVDSSGDRWLSQWKQNFGAIGIPKLRSLMNAHADPYDHRSLEFYAELKGRGGTELIQLPKLSQRDKDFHGPYQVPSTRLFNDFHDLLAKGYGIEDVVRKGTVHSIDVVRGDDPDRDGDRDDDTDGDEDEPVFRVTIGWDGIDTSTTTTKTIKARRVVCAMGPMFNTGEAFWEASLRKELAEKIVSYPSDRILHPTEIVPFLVNKQKEQELLQRQQKELLLQQQEQELLQQRKQELLLQEQEQEQELILLQQEQEQEQQLPQPQSPATSTNTSTSATESALRRLLIVGGGITSAQLAMLAAKSSWCRSVKLIQRSRALPRHFDVENKWMGPRRGQLLDEFWALDMPQRAQLLKEARLGGSIPPEILQQLDRCQQNKQTQHANDNDNENINNLEVQEEVQISQVQWNETEELFRVEFDDGSDFEECDMIWLVTGSENHLDNYSAFSRLREVLPVDVVGGLPVLTKDLSWGCPCPSSSTTANDEPEWKRVARKRMWCIGSLAGLELGPDALNLVGARQGAVRVATSLRRDML</sequence>